<protein>
    <submittedName>
        <fullName evidence="6">Transcriptional regulator, IclR family</fullName>
    </submittedName>
</protein>
<name>A0A1G6CSB1_9HYPH</name>
<evidence type="ECO:0000256" key="2">
    <source>
        <dbReference type="ARBA" id="ARBA00023125"/>
    </source>
</evidence>
<accession>A0A1G6CSB1</accession>
<dbReference type="RefSeq" id="WP_175478426.1">
    <property type="nucleotide sequence ID" value="NZ_FMXQ01000005.1"/>
</dbReference>
<keyword evidence="1" id="KW-0805">Transcription regulation</keyword>
<dbReference type="SUPFAM" id="SSF55781">
    <property type="entry name" value="GAF domain-like"/>
    <property type="match status" value="1"/>
</dbReference>
<feature type="domain" description="IclR-ED" evidence="5">
    <location>
        <begin position="65"/>
        <end position="254"/>
    </location>
</feature>
<dbReference type="SUPFAM" id="SSF46785">
    <property type="entry name" value="Winged helix' DNA-binding domain"/>
    <property type="match status" value="1"/>
</dbReference>
<keyword evidence="3" id="KW-0804">Transcription</keyword>
<dbReference type="Gene3D" id="3.30.450.40">
    <property type="match status" value="1"/>
</dbReference>
<dbReference type="CDD" id="cd00090">
    <property type="entry name" value="HTH_ARSR"/>
    <property type="match status" value="1"/>
</dbReference>
<keyword evidence="7" id="KW-1185">Reference proteome</keyword>
<dbReference type="GO" id="GO:0003677">
    <property type="term" value="F:DNA binding"/>
    <property type="evidence" value="ECO:0007669"/>
    <property type="project" value="UniProtKB-KW"/>
</dbReference>
<dbReference type="InterPro" id="IPR029016">
    <property type="entry name" value="GAF-like_dom_sf"/>
</dbReference>
<dbReference type="InterPro" id="IPR050707">
    <property type="entry name" value="HTH_MetabolicPath_Reg"/>
</dbReference>
<dbReference type="PROSITE" id="PS51078">
    <property type="entry name" value="ICLR_ED"/>
    <property type="match status" value="1"/>
</dbReference>
<dbReference type="GO" id="GO:0045892">
    <property type="term" value="P:negative regulation of DNA-templated transcription"/>
    <property type="evidence" value="ECO:0007669"/>
    <property type="project" value="TreeGrafter"/>
</dbReference>
<feature type="domain" description="HTH iclR-type" evidence="4">
    <location>
        <begin position="2"/>
        <end position="64"/>
    </location>
</feature>
<keyword evidence="2" id="KW-0238">DNA-binding</keyword>
<dbReference type="Proteomes" id="UP000199071">
    <property type="component" value="Unassembled WGS sequence"/>
</dbReference>
<dbReference type="InterPro" id="IPR036390">
    <property type="entry name" value="WH_DNA-bd_sf"/>
</dbReference>
<evidence type="ECO:0000313" key="6">
    <source>
        <dbReference type="EMBL" id="SDB35748.1"/>
    </source>
</evidence>
<dbReference type="Pfam" id="PF09339">
    <property type="entry name" value="HTH_IclR"/>
    <property type="match status" value="1"/>
</dbReference>
<dbReference type="InterPro" id="IPR036388">
    <property type="entry name" value="WH-like_DNA-bd_sf"/>
</dbReference>
<dbReference type="InterPro" id="IPR011991">
    <property type="entry name" value="ArsR-like_HTH"/>
</dbReference>
<dbReference type="InterPro" id="IPR014757">
    <property type="entry name" value="Tscrpt_reg_IclR_C"/>
</dbReference>
<dbReference type="Pfam" id="PF01614">
    <property type="entry name" value="IclR_C"/>
    <property type="match status" value="1"/>
</dbReference>
<dbReference type="EMBL" id="FMXQ01000005">
    <property type="protein sequence ID" value="SDB35748.1"/>
    <property type="molecule type" value="Genomic_DNA"/>
</dbReference>
<dbReference type="SMART" id="SM00346">
    <property type="entry name" value="HTH_ICLR"/>
    <property type="match status" value="1"/>
</dbReference>
<dbReference type="PANTHER" id="PTHR30136">
    <property type="entry name" value="HELIX-TURN-HELIX TRANSCRIPTIONAL REGULATOR, ICLR FAMILY"/>
    <property type="match status" value="1"/>
</dbReference>
<dbReference type="STRING" id="665467.SAMN02982931_02682"/>
<dbReference type="PROSITE" id="PS51077">
    <property type="entry name" value="HTH_ICLR"/>
    <property type="match status" value="1"/>
</dbReference>
<sequence>MSVQLHRAIDILELIEASERPLALGAIADRVAMSKPAAHRLLQVLVARGYVEQDPETQNYLATLRMAIIGFGHLAATGMREVTYPELHRLAGESGELVRLAVLENDQMTWIVEAQGARAGLRYDGNLGRQAVPYATAAGKSWLSTMSDDEAVRLVLAQGFPTTEEVGPNAATTIEELVASLRRCREAGYATAIEEAALGVNAVAVPVFDPQQPKVVVASIIVVGPSARMTPERMEAIVPMLQASAARISNLWPIRRHATPLATARAS</sequence>
<evidence type="ECO:0000313" key="7">
    <source>
        <dbReference type="Proteomes" id="UP000199071"/>
    </source>
</evidence>
<evidence type="ECO:0000256" key="3">
    <source>
        <dbReference type="ARBA" id="ARBA00023163"/>
    </source>
</evidence>
<evidence type="ECO:0000256" key="1">
    <source>
        <dbReference type="ARBA" id="ARBA00023015"/>
    </source>
</evidence>
<evidence type="ECO:0000259" key="4">
    <source>
        <dbReference type="PROSITE" id="PS51077"/>
    </source>
</evidence>
<organism evidence="6 7">
    <name type="scientific">Bauldia litoralis</name>
    <dbReference type="NCBI Taxonomy" id="665467"/>
    <lineage>
        <taxon>Bacteria</taxon>
        <taxon>Pseudomonadati</taxon>
        <taxon>Pseudomonadota</taxon>
        <taxon>Alphaproteobacteria</taxon>
        <taxon>Hyphomicrobiales</taxon>
        <taxon>Kaistiaceae</taxon>
        <taxon>Bauldia</taxon>
    </lineage>
</organism>
<evidence type="ECO:0000259" key="5">
    <source>
        <dbReference type="PROSITE" id="PS51078"/>
    </source>
</evidence>
<dbReference type="Gene3D" id="1.10.10.10">
    <property type="entry name" value="Winged helix-like DNA-binding domain superfamily/Winged helix DNA-binding domain"/>
    <property type="match status" value="1"/>
</dbReference>
<dbReference type="InterPro" id="IPR005471">
    <property type="entry name" value="Tscrpt_reg_IclR_N"/>
</dbReference>
<proteinExistence type="predicted"/>
<dbReference type="PANTHER" id="PTHR30136:SF35">
    <property type="entry name" value="HTH-TYPE TRANSCRIPTIONAL REGULATOR RV1719"/>
    <property type="match status" value="1"/>
</dbReference>
<gene>
    <name evidence="6" type="ORF">SAMN02982931_02682</name>
</gene>
<reference evidence="6 7" key="1">
    <citation type="submission" date="2016-10" db="EMBL/GenBank/DDBJ databases">
        <authorList>
            <person name="de Groot N.N."/>
        </authorList>
    </citation>
    <scope>NUCLEOTIDE SEQUENCE [LARGE SCALE GENOMIC DNA]</scope>
    <source>
        <strain evidence="6 7">ATCC 35022</strain>
    </source>
</reference>
<dbReference type="AlphaFoldDB" id="A0A1G6CSB1"/>
<dbReference type="GO" id="GO:0003700">
    <property type="term" value="F:DNA-binding transcription factor activity"/>
    <property type="evidence" value="ECO:0007669"/>
    <property type="project" value="TreeGrafter"/>
</dbReference>